<dbReference type="GO" id="GO:0004519">
    <property type="term" value="F:endonuclease activity"/>
    <property type="evidence" value="ECO:0007669"/>
    <property type="project" value="UniProtKB-KW"/>
</dbReference>
<dbReference type="Gene3D" id="2.30.30.850">
    <property type="match status" value="1"/>
</dbReference>
<evidence type="ECO:0000313" key="8">
    <source>
        <dbReference type="Proteomes" id="UP000558488"/>
    </source>
</evidence>
<dbReference type="GO" id="GO:0016787">
    <property type="term" value="F:hydrolase activity"/>
    <property type="evidence" value="ECO:0007669"/>
    <property type="project" value="UniProtKB-KW"/>
</dbReference>
<evidence type="ECO:0000256" key="1">
    <source>
        <dbReference type="ARBA" id="ARBA00022679"/>
    </source>
</evidence>
<keyword evidence="5" id="KW-0378">Hydrolase</keyword>
<keyword evidence="4" id="KW-0255">Endonuclease</keyword>
<dbReference type="GO" id="GO:0016779">
    <property type="term" value="F:nucleotidyltransferase activity"/>
    <property type="evidence" value="ECO:0007669"/>
    <property type="project" value="UniProtKB-KW"/>
</dbReference>
<evidence type="ECO:0000259" key="6">
    <source>
        <dbReference type="Pfam" id="PF18697"/>
    </source>
</evidence>
<dbReference type="AlphaFoldDB" id="A0A7J7RHR7"/>
<keyword evidence="8" id="KW-1185">Reference proteome</keyword>
<proteinExistence type="predicted"/>
<feature type="domain" description="Murine leukemia virus integrase C-terminal" evidence="6">
    <location>
        <begin position="43"/>
        <end position="96"/>
    </location>
</feature>
<dbReference type="InterPro" id="IPR040643">
    <property type="entry name" value="MLVIN_C"/>
</dbReference>
<protein>
    <recommendedName>
        <fullName evidence="6">Murine leukemia virus integrase C-terminal domain-containing protein</fullName>
    </recommendedName>
</protein>
<sequence length="128" mass="14746">MVKTQEWKNLSLPLRLKAIESLQKEVWTPLAEVYKPGDLRVPHQFQVGDLVYVRRHRTASLEPRWKGPYVVLLTTPTAVRVDGVPAWVHSSHVKKAPDQDPDGWVAEKTDNPLRLRVYRRSNPTHPTP</sequence>
<evidence type="ECO:0000256" key="3">
    <source>
        <dbReference type="ARBA" id="ARBA00022722"/>
    </source>
</evidence>
<name>A0A7J7RHR7_PIPKU</name>
<evidence type="ECO:0000256" key="2">
    <source>
        <dbReference type="ARBA" id="ARBA00022695"/>
    </source>
</evidence>
<keyword evidence="2" id="KW-0548">Nucleotidyltransferase</keyword>
<dbReference type="EMBL" id="JACAGB010000073">
    <property type="protein sequence ID" value="KAF6275711.1"/>
    <property type="molecule type" value="Genomic_DNA"/>
</dbReference>
<evidence type="ECO:0000256" key="5">
    <source>
        <dbReference type="ARBA" id="ARBA00022801"/>
    </source>
</evidence>
<reference evidence="7 8" key="1">
    <citation type="journal article" date="2020" name="Nature">
        <title>Six reference-quality genomes reveal evolution of bat adaptations.</title>
        <authorList>
            <person name="Jebb D."/>
            <person name="Huang Z."/>
            <person name="Pippel M."/>
            <person name="Hughes G.M."/>
            <person name="Lavrichenko K."/>
            <person name="Devanna P."/>
            <person name="Winkler S."/>
            <person name="Jermiin L.S."/>
            <person name="Skirmuntt E.C."/>
            <person name="Katzourakis A."/>
            <person name="Burkitt-Gray L."/>
            <person name="Ray D.A."/>
            <person name="Sullivan K.A.M."/>
            <person name="Roscito J.G."/>
            <person name="Kirilenko B.M."/>
            <person name="Davalos L.M."/>
            <person name="Corthals A.P."/>
            <person name="Power M.L."/>
            <person name="Jones G."/>
            <person name="Ransome R.D."/>
            <person name="Dechmann D.K.N."/>
            <person name="Locatelli A.G."/>
            <person name="Puechmaille S.J."/>
            <person name="Fedrigo O."/>
            <person name="Jarvis E.D."/>
            <person name="Hiller M."/>
            <person name="Vernes S.C."/>
            <person name="Myers E.W."/>
            <person name="Teeling E.C."/>
        </authorList>
    </citation>
    <scope>NUCLEOTIDE SEQUENCE [LARGE SCALE GENOMIC DNA]</scope>
    <source>
        <strain evidence="7">MPipKuh1</strain>
        <tissue evidence="7">Flight muscle</tissue>
    </source>
</reference>
<evidence type="ECO:0000313" key="7">
    <source>
        <dbReference type="EMBL" id="KAF6275711.1"/>
    </source>
</evidence>
<keyword evidence="3" id="KW-0540">Nuclease</keyword>
<evidence type="ECO:0000256" key="4">
    <source>
        <dbReference type="ARBA" id="ARBA00022759"/>
    </source>
</evidence>
<accession>A0A7J7RHR7</accession>
<keyword evidence="1" id="KW-0808">Transferase</keyword>
<gene>
    <name evidence="7" type="ORF">mPipKuh1_010539</name>
</gene>
<dbReference type="Proteomes" id="UP000558488">
    <property type="component" value="Unassembled WGS sequence"/>
</dbReference>
<organism evidence="7 8">
    <name type="scientific">Pipistrellus kuhlii</name>
    <name type="common">Kuhl's pipistrelle</name>
    <dbReference type="NCBI Taxonomy" id="59472"/>
    <lineage>
        <taxon>Eukaryota</taxon>
        <taxon>Metazoa</taxon>
        <taxon>Chordata</taxon>
        <taxon>Craniata</taxon>
        <taxon>Vertebrata</taxon>
        <taxon>Euteleostomi</taxon>
        <taxon>Mammalia</taxon>
        <taxon>Eutheria</taxon>
        <taxon>Laurasiatheria</taxon>
        <taxon>Chiroptera</taxon>
        <taxon>Yangochiroptera</taxon>
        <taxon>Vespertilionidae</taxon>
        <taxon>Pipistrellus</taxon>
    </lineage>
</organism>
<dbReference type="Pfam" id="PF18697">
    <property type="entry name" value="MLVIN_C"/>
    <property type="match status" value="1"/>
</dbReference>
<comment type="caution">
    <text evidence="7">The sequence shown here is derived from an EMBL/GenBank/DDBJ whole genome shotgun (WGS) entry which is preliminary data.</text>
</comment>